<evidence type="ECO:0000259" key="4">
    <source>
        <dbReference type="Pfam" id="PF23357"/>
    </source>
</evidence>
<dbReference type="Proteomes" id="UP000271227">
    <property type="component" value="Unassembled WGS sequence"/>
</dbReference>
<dbReference type="RefSeq" id="WP_121940326.1">
    <property type="nucleotide sequence ID" value="NZ_REFR01000016.1"/>
</dbReference>
<dbReference type="InParanoid" id="A0A3M0C3W0"/>
<gene>
    <name evidence="5" type="ORF">BXY39_3693</name>
</gene>
<evidence type="ECO:0000259" key="3">
    <source>
        <dbReference type="Pfam" id="PF09822"/>
    </source>
</evidence>
<keyword evidence="6" id="KW-1185">Reference proteome</keyword>
<keyword evidence="2" id="KW-1133">Transmembrane helix</keyword>
<proteinExistence type="predicted"/>
<protein>
    <submittedName>
        <fullName evidence="5">ABC-type uncharacterized transport system involved in gliding motility auxiliary subunit</fullName>
    </submittedName>
</protein>
<dbReference type="InterPro" id="IPR055396">
    <property type="entry name" value="DUF7088"/>
</dbReference>
<dbReference type="AlphaFoldDB" id="A0A3M0C3W0"/>
<evidence type="ECO:0000256" key="2">
    <source>
        <dbReference type="SAM" id="Phobius"/>
    </source>
</evidence>
<dbReference type="Pfam" id="PF09822">
    <property type="entry name" value="ABC_transp_aux"/>
    <property type="match status" value="1"/>
</dbReference>
<evidence type="ECO:0000313" key="5">
    <source>
        <dbReference type="EMBL" id="RMB01506.1"/>
    </source>
</evidence>
<dbReference type="EMBL" id="REFR01000016">
    <property type="protein sequence ID" value="RMB01506.1"/>
    <property type="molecule type" value="Genomic_DNA"/>
</dbReference>
<sequence>MAGTNRFLNRPASLIAMGVLLFLSLTILSDRFLRGIDLDLTADGLYSLSDGTRTVLGDLEEPVRLDLYFSKGQAAPFPQLLTYGKRIEDLLRTLESAARGKVELTVIDPEPFSEDEDAAVAAGLRGIPLGDGSMLYLGLVARDTVDGEAIIPFFAEERARFLEYDLIKLITTLDQPVLPKLTLLTRLPMQFGPGGPQAMMQGRARPYVIYEQLREFFDVSEIAGDFAEIPDDTDLLMVVHPPALGEDQLFAIDQFVLTGKPALVFLDPHNESSNPASYEPDASDLGPLLTAWGIDISSDHLVADLGQAQRVSMGGYGPDAIKDYVLWIGTRGSALAEDDVVTAMLDSVTLASTGHVELLDGASTTLSPLISSSDQAMLVDVASAVGTPDPDSLLRGFEPSGKPYVLLGRVSGQANTAYPERMTVDTPAAGAGINAGRINLVVGADTDMFDDRFWVQVQDLFGQRISVPIAGNGSLILNLADQMAGSEALLDLRARGIARRPFEVVDRLRREAEARYLDEEQRLQRRLQETEARLAEMESERPEDGAIFSPEQEQAVDRFRAELVETRKALRDVKRNLRRDIERLGAWLAGLNILLMPVLVIFGAFVHFWRARRRRLAEIGERG</sequence>
<comment type="caution">
    <text evidence="5">The sequence shown here is derived from an EMBL/GenBank/DDBJ whole genome shotgun (WGS) entry which is preliminary data.</text>
</comment>
<keyword evidence="2" id="KW-0812">Transmembrane</keyword>
<feature type="transmembrane region" description="Helical" evidence="2">
    <location>
        <begin position="584"/>
        <end position="609"/>
    </location>
</feature>
<feature type="domain" description="ABC-type uncharacterised transport system" evidence="3">
    <location>
        <begin position="203"/>
        <end position="478"/>
    </location>
</feature>
<feature type="coiled-coil region" evidence="1">
    <location>
        <begin position="509"/>
        <end position="580"/>
    </location>
</feature>
<accession>A0A3M0C3W0</accession>
<organism evidence="5 6">
    <name type="scientific">Eilatimonas milleporae</name>
    <dbReference type="NCBI Taxonomy" id="911205"/>
    <lineage>
        <taxon>Bacteria</taxon>
        <taxon>Pseudomonadati</taxon>
        <taxon>Pseudomonadota</taxon>
        <taxon>Alphaproteobacteria</taxon>
        <taxon>Kordiimonadales</taxon>
        <taxon>Kordiimonadaceae</taxon>
        <taxon>Eilatimonas</taxon>
    </lineage>
</organism>
<dbReference type="OrthoDB" id="9777219at2"/>
<reference evidence="5 6" key="1">
    <citation type="submission" date="2018-10" db="EMBL/GenBank/DDBJ databases">
        <title>Genomic Encyclopedia of Archaeal and Bacterial Type Strains, Phase II (KMG-II): from individual species to whole genera.</title>
        <authorList>
            <person name="Goeker M."/>
        </authorList>
    </citation>
    <scope>NUCLEOTIDE SEQUENCE [LARGE SCALE GENOMIC DNA]</scope>
    <source>
        <strain evidence="5 6">DSM 25217</strain>
    </source>
</reference>
<evidence type="ECO:0000313" key="6">
    <source>
        <dbReference type="Proteomes" id="UP000271227"/>
    </source>
</evidence>
<dbReference type="InterPro" id="IPR019196">
    <property type="entry name" value="ABC_transp_unknown"/>
</dbReference>
<name>A0A3M0C3W0_9PROT</name>
<feature type="domain" description="DUF7088" evidence="4">
    <location>
        <begin position="43"/>
        <end position="140"/>
    </location>
</feature>
<evidence type="ECO:0000256" key="1">
    <source>
        <dbReference type="SAM" id="Coils"/>
    </source>
</evidence>
<keyword evidence="1" id="KW-0175">Coiled coil</keyword>
<keyword evidence="2" id="KW-0472">Membrane</keyword>
<dbReference type="Pfam" id="PF23357">
    <property type="entry name" value="DUF7088"/>
    <property type="match status" value="1"/>
</dbReference>